<dbReference type="AlphaFoldDB" id="A0A0W0FDI0"/>
<keyword evidence="1" id="KW-0472">Membrane</keyword>
<feature type="transmembrane region" description="Helical" evidence="1">
    <location>
        <begin position="146"/>
        <end position="166"/>
    </location>
</feature>
<proteinExistence type="predicted"/>
<organism evidence="2 3">
    <name type="scientific">Moniliophthora roreri</name>
    <name type="common">Frosty pod rot fungus</name>
    <name type="synonym">Monilia roreri</name>
    <dbReference type="NCBI Taxonomy" id="221103"/>
    <lineage>
        <taxon>Eukaryota</taxon>
        <taxon>Fungi</taxon>
        <taxon>Dikarya</taxon>
        <taxon>Basidiomycota</taxon>
        <taxon>Agaricomycotina</taxon>
        <taxon>Agaricomycetes</taxon>
        <taxon>Agaricomycetidae</taxon>
        <taxon>Agaricales</taxon>
        <taxon>Marasmiineae</taxon>
        <taxon>Marasmiaceae</taxon>
        <taxon>Moniliophthora</taxon>
    </lineage>
</organism>
<feature type="transmembrane region" description="Helical" evidence="1">
    <location>
        <begin position="28"/>
        <end position="51"/>
    </location>
</feature>
<reference evidence="2 3" key="1">
    <citation type="submission" date="2015-12" db="EMBL/GenBank/DDBJ databases">
        <title>Draft genome sequence of Moniliophthora roreri, the causal agent of frosty pod rot of cacao.</title>
        <authorList>
            <person name="Aime M.C."/>
            <person name="Diaz-Valderrama J.R."/>
            <person name="Kijpornyongpan T."/>
            <person name="Phillips-Mora W."/>
        </authorList>
    </citation>
    <scope>NUCLEOTIDE SEQUENCE [LARGE SCALE GENOMIC DNA]</scope>
    <source>
        <strain evidence="2 3">MCA 2952</strain>
    </source>
</reference>
<evidence type="ECO:0000313" key="2">
    <source>
        <dbReference type="EMBL" id="KTB34346.1"/>
    </source>
</evidence>
<dbReference type="Proteomes" id="UP000054988">
    <property type="component" value="Unassembled WGS sequence"/>
</dbReference>
<feature type="transmembrane region" description="Helical" evidence="1">
    <location>
        <begin position="186"/>
        <end position="209"/>
    </location>
</feature>
<keyword evidence="1" id="KW-1133">Transmembrane helix</keyword>
<feature type="transmembrane region" description="Helical" evidence="1">
    <location>
        <begin position="230"/>
        <end position="261"/>
    </location>
</feature>
<name>A0A0W0FDI0_MONRR</name>
<evidence type="ECO:0000256" key="1">
    <source>
        <dbReference type="SAM" id="Phobius"/>
    </source>
</evidence>
<feature type="transmembrane region" description="Helical" evidence="1">
    <location>
        <begin position="267"/>
        <end position="291"/>
    </location>
</feature>
<sequence>MASAGRCPGVRTPDEAAQLIDILFSVPLATFSALVFTYGFYTLLFIASLYVLDINPRGKQQKIFHIVSSTLLFLLVTGQVLCHLVSEGVALHSAWVVVLSLGSTLDSSLSGKFQEAAFWFFTLINTLAEIILIHRTWVVWGFSKRIIIIPILFTLANLATGIVGHMLTQLRSTQKTAEGLSETQSILFSGVFMGVNVLTNLVLTGLLAGRIWYIRHTNSKLLGRVYTKRYSALISIILESGALYPLFLIANIVLTFGVFPVKDRLRIAHAAAIISNSLGLVAAIAPTLIVVRAGLGISIEQTAVISSSSPSSMPISTLRAASHQERSTTAPVTRAGTVRSFPTVWSRDSWRVERDSDSQVDYLGVRIGDDKFEDSVLKYHYQQRRSVVMQ</sequence>
<comment type="caution">
    <text evidence="2">The sequence shown here is derived from an EMBL/GenBank/DDBJ whole genome shotgun (WGS) entry which is preliminary data.</text>
</comment>
<accession>A0A0W0FDI0</accession>
<feature type="transmembrane region" description="Helical" evidence="1">
    <location>
        <begin position="116"/>
        <end position="134"/>
    </location>
</feature>
<feature type="transmembrane region" description="Helical" evidence="1">
    <location>
        <begin position="63"/>
        <end position="86"/>
    </location>
</feature>
<dbReference type="EMBL" id="LATX01002090">
    <property type="protein sequence ID" value="KTB34346.1"/>
    <property type="molecule type" value="Genomic_DNA"/>
</dbReference>
<evidence type="ECO:0000313" key="3">
    <source>
        <dbReference type="Proteomes" id="UP000054988"/>
    </source>
</evidence>
<keyword evidence="1" id="KW-0812">Transmembrane</keyword>
<gene>
    <name evidence="2" type="ORF">WG66_13084</name>
</gene>
<protein>
    <submittedName>
        <fullName evidence="2">Uncharacterized protein</fullName>
    </submittedName>
</protein>